<dbReference type="NCBIfam" id="TIGR00556">
    <property type="entry name" value="pantethn_trn"/>
    <property type="match status" value="1"/>
</dbReference>
<keyword evidence="6" id="KW-0443">Lipid metabolism</keyword>
<dbReference type="GO" id="GO:0008897">
    <property type="term" value="F:holo-[acyl-carrier-protein] synthase activity"/>
    <property type="evidence" value="ECO:0007669"/>
    <property type="project" value="InterPro"/>
</dbReference>
<comment type="caution">
    <text evidence="9">The sequence shown here is derived from an EMBL/GenBank/DDBJ whole genome shotgun (WGS) entry which is preliminary data.</text>
</comment>
<dbReference type="InterPro" id="IPR037143">
    <property type="entry name" value="4-PPantetheinyl_Trfase_dom_sf"/>
</dbReference>
<dbReference type="InterPro" id="IPR002582">
    <property type="entry name" value="ACPS"/>
</dbReference>
<keyword evidence="4" id="KW-0276">Fatty acid metabolism</keyword>
<dbReference type="GO" id="GO:0000287">
    <property type="term" value="F:magnesium ion binding"/>
    <property type="evidence" value="ECO:0007669"/>
    <property type="project" value="InterPro"/>
</dbReference>
<dbReference type="NCBIfam" id="TIGR00516">
    <property type="entry name" value="acpS"/>
    <property type="match status" value="1"/>
</dbReference>
<gene>
    <name evidence="9" type="ORF">LPJ53_004637</name>
</gene>
<dbReference type="AlphaFoldDB" id="A0A9W7XTZ5"/>
<evidence type="ECO:0000256" key="6">
    <source>
        <dbReference type="ARBA" id="ARBA00023098"/>
    </source>
</evidence>
<organism evidence="9 10">
    <name type="scientific">Coemansia erecta</name>
    <dbReference type="NCBI Taxonomy" id="147472"/>
    <lineage>
        <taxon>Eukaryota</taxon>
        <taxon>Fungi</taxon>
        <taxon>Fungi incertae sedis</taxon>
        <taxon>Zoopagomycota</taxon>
        <taxon>Kickxellomycotina</taxon>
        <taxon>Kickxellomycetes</taxon>
        <taxon>Kickxellales</taxon>
        <taxon>Kickxellaceae</taxon>
        <taxon>Coemansia</taxon>
    </lineage>
</organism>
<protein>
    <recommendedName>
        <fullName evidence="8">4'-phosphopantetheinyl transferase domain-containing protein</fullName>
    </recommendedName>
</protein>
<dbReference type="InterPro" id="IPR008278">
    <property type="entry name" value="4-PPantetheinyl_Trfase_dom"/>
</dbReference>
<evidence type="ECO:0000256" key="2">
    <source>
        <dbReference type="ARBA" id="ARBA00022679"/>
    </source>
</evidence>
<feature type="domain" description="4'-phosphopantetheinyl transferase" evidence="8">
    <location>
        <begin position="4"/>
        <end position="117"/>
    </location>
</feature>
<dbReference type="Proteomes" id="UP001149813">
    <property type="component" value="Unassembled WGS sequence"/>
</dbReference>
<evidence type="ECO:0000256" key="4">
    <source>
        <dbReference type="ARBA" id="ARBA00022832"/>
    </source>
</evidence>
<keyword evidence="3" id="KW-0479">Metal-binding</keyword>
<accession>A0A9W7XTZ5</accession>
<evidence type="ECO:0000256" key="5">
    <source>
        <dbReference type="ARBA" id="ARBA00022842"/>
    </source>
</evidence>
<proteinExistence type="inferred from homology"/>
<evidence type="ECO:0000259" key="8">
    <source>
        <dbReference type="Pfam" id="PF01648"/>
    </source>
</evidence>
<keyword evidence="1" id="KW-0444">Lipid biosynthesis</keyword>
<keyword evidence="7" id="KW-0275">Fatty acid biosynthesis</keyword>
<dbReference type="Gene3D" id="3.90.470.20">
    <property type="entry name" value="4'-phosphopantetheinyl transferase domain"/>
    <property type="match status" value="1"/>
</dbReference>
<keyword evidence="10" id="KW-1185">Reference proteome</keyword>
<reference evidence="9" key="1">
    <citation type="submission" date="2022-07" db="EMBL/GenBank/DDBJ databases">
        <title>Phylogenomic reconstructions and comparative analyses of Kickxellomycotina fungi.</title>
        <authorList>
            <person name="Reynolds N.K."/>
            <person name="Stajich J.E."/>
            <person name="Barry K."/>
            <person name="Grigoriev I.V."/>
            <person name="Crous P."/>
            <person name="Smith M.E."/>
        </authorList>
    </citation>
    <scope>NUCLEOTIDE SEQUENCE</scope>
    <source>
        <strain evidence="9">NBRC 32514</strain>
    </source>
</reference>
<keyword evidence="2" id="KW-0808">Transferase</keyword>
<dbReference type="EMBL" id="JANBOJ010000226">
    <property type="protein sequence ID" value="KAJ1720779.1"/>
    <property type="molecule type" value="Genomic_DNA"/>
</dbReference>
<name>A0A9W7XTZ5_9FUNG</name>
<keyword evidence="5" id="KW-0460">Magnesium</keyword>
<sequence>MIIGVGVDILSTARIHAIVARGPAYTQRFARRVLSPLEHTSFASVEKPGEQADFLAARWCLKEAAYKAAFPRQTLRWHDITLSNDRRKPQLLVRWRPELAHLAVHASLSHDAGLVVGYVVIEESV</sequence>
<dbReference type="HAMAP" id="MF_00101">
    <property type="entry name" value="AcpS"/>
    <property type="match status" value="1"/>
</dbReference>
<evidence type="ECO:0000313" key="9">
    <source>
        <dbReference type="EMBL" id="KAJ1720779.1"/>
    </source>
</evidence>
<dbReference type="InterPro" id="IPR004568">
    <property type="entry name" value="Ppantetheine-prot_Trfase_dom"/>
</dbReference>
<dbReference type="OrthoDB" id="15433at2759"/>
<dbReference type="SUPFAM" id="SSF56214">
    <property type="entry name" value="4'-phosphopantetheinyl transferase"/>
    <property type="match status" value="1"/>
</dbReference>
<dbReference type="Pfam" id="PF01648">
    <property type="entry name" value="ACPS"/>
    <property type="match status" value="1"/>
</dbReference>
<dbReference type="GO" id="GO:0006633">
    <property type="term" value="P:fatty acid biosynthetic process"/>
    <property type="evidence" value="ECO:0007669"/>
    <property type="project" value="UniProtKB-KW"/>
</dbReference>
<evidence type="ECO:0000256" key="3">
    <source>
        <dbReference type="ARBA" id="ARBA00022723"/>
    </source>
</evidence>
<evidence type="ECO:0000313" key="10">
    <source>
        <dbReference type="Proteomes" id="UP001149813"/>
    </source>
</evidence>
<evidence type="ECO:0000256" key="1">
    <source>
        <dbReference type="ARBA" id="ARBA00022516"/>
    </source>
</evidence>
<evidence type="ECO:0000256" key="7">
    <source>
        <dbReference type="ARBA" id="ARBA00023160"/>
    </source>
</evidence>